<dbReference type="AlphaFoldDB" id="A0A0M9A907"/>
<organism evidence="1 2">
    <name type="scientific">Melipona quadrifasciata</name>
    <dbReference type="NCBI Taxonomy" id="166423"/>
    <lineage>
        <taxon>Eukaryota</taxon>
        <taxon>Metazoa</taxon>
        <taxon>Ecdysozoa</taxon>
        <taxon>Arthropoda</taxon>
        <taxon>Hexapoda</taxon>
        <taxon>Insecta</taxon>
        <taxon>Pterygota</taxon>
        <taxon>Neoptera</taxon>
        <taxon>Endopterygota</taxon>
        <taxon>Hymenoptera</taxon>
        <taxon>Apocrita</taxon>
        <taxon>Aculeata</taxon>
        <taxon>Apoidea</taxon>
        <taxon>Anthophila</taxon>
        <taxon>Apidae</taxon>
        <taxon>Melipona</taxon>
    </lineage>
</organism>
<keyword evidence="2" id="KW-1185">Reference proteome</keyword>
<evidence type="ECO:0000313" key="2">
    <source>
        <dbReference type="Proteomes" id="UP000053105"/>
    </source>
</evidence>
<evidence type="ECO:0000313" key="1">
    <source>
        <dbReference type="EMBL" id="KOX78403.1"/>
    </source>
</evidence>
<reference evidence="1 2" key="1">
    <citation type="submission" date="2015-07" db="EMBL/GenBank/DDBJ databases">
        <title>The genome of Melipona quadrifasciata.</title>
        <authorList>
            <person name="Pan H."/>
            <person name="Kapheim K."/>
        </authorList>
    </citation>
    <scope>NUCLEOTIDE SEQUENCE [LARGE SCALE GENOMIC DNA]</scope>
    <source>
        <strain evidence="1">0111107301</strain>
        <tissue evidence="1">Whole body</tissue>
    </source>
</reference>
<sequence>MCTLFHALQQCPKPQLLYFNNYVAVAFIEDFINKKTDKRSLAGKCRWLKLVDIRSNSYRCMYAANRHCLWKFRSVRLRNIQIVRTQQIVFFTNKLSNKVSSSNALLIIIRKEYVFLCQQYRLSHSSIAMFYLYLANNGWHAAHLVS</sequence>
<proteinExistence type="predicted"/>
<accession>A0A0M9A907</accession>
<dbReference type="Proteomes" id="UP000053105">
    <property type="component" value="Unassembled WGS sequence"/>
</dbReference>
<protein>
    <submittedName>
        <fullName evidence="1">Uncharacterized protein</fullName>
    </submittedName>
</protein>
<name>A0A0M9A907_9HYME</name>
<dbReference type="EMBL" id="KQ435724">
    <property type="protein sequence ID" value="KOX78403.1"/>
    <property type="molecule type" value="Genomic_DNA"/>
</dbReference>
<gene>
    <name evidence="1" type="ORF">WN51_07810</name>
</gene>